<evidence type="ECO:0000313" key="1">
    <source>
        <dbReference type="EMBL" id="ODV54019.1"/>
    </source>
</evidence>
<dbReference type="EMBL" id="MECQ01000002">
    <property type="protein sequence ID" value="ODV54019.1"/>
    <property type="molecule type" value="Genomic_DNA"/>
</dbReference>
<proteinExistence type="predicted"/>
<evidence type="ECO:0000313" key="2">
    <source>
        <dbReference type="Proteomes" id="UP000094784"/>
    </source>
</evidence>
<name>A0A1E4R0Q3_9BACI</name>
<dbReference type="OrthoDB" id="2679997at2"/>
<dbReference type="Proteomes" id="UP000094784">
    <property type="component" value="Unassembled WGS sequence"/>
</dbReference>
<reference evidence="1 2" key="1">
    <citation type="submission" date="2016-09" db="EMBL/GenBank/DDBJ databases">
        <title>Draft genome sequence of the soil isolate, Lysinibacillus fusiformis M5, a potential hypoxanthine producer.</title>
        <authorList>
            <person name="Gallegos-Monterrosa R."/>
            <person name="Maroti G."/>
            <person name="Balint B."/>
            <person name="Kovacs A.T."/>
        </authorList>
    </citation>
    <scope>NUCLEOTIDE SEQUENCE [LARGE SCALE GENOMIC DNA]</scope>
    <source>
        <strain evidence="1 2">M5</strain>
    </source>
</reference>
<dbReference type="AlphaFoldDB" id="A0A1E4R0Q3"/>
<organism evidence="1 2">
    <name type="scientific">Lysinibacillus fusiformis</name>
    <dbReference type="NCBI Taxonomy" id="28031"/>
    <lineage>
        <taxon>Bacteria</taxon>
        <taxon>Bacillati</taxon>
        <taxon>Bacillota</taxon>
        <taxon>Bacilli</taxon>
        <taxon>Bacillales</taxon>
        <taxon>Bacillaceae</taxon>
        <taxon>Lysinibacillus</taxon>
    </lineage>
</organism>
<dbReference type="RefSeq" id="WP_069482928.1">
    <property type="nucleotide sequence ID" value="NZ_JACUVP010000001.1"/>
</dbReference>
<protein>
    <submittedName>
        <fullName evidence="1">Uncharacterized protein</fullName>
    </submittedName>
</protein>
<comment type="caution">
    <text evidence="1">The sequence shown here is derived from an EMBL/GenBank/DDBJ whole genome shotgun (WGS) entry which is preliminary data.</text>
</comment>
<gene>
    <name evidence="1" type="ORF">BG258_18270</name>
</gene>
<sequence>MITRIEDKIQAVKEQTNTYVQEIKKLVEELAVQNKISLISYFTSSFNISYDSEQESLCLGSYHIRNIGHTTVTNPYLCIKLPKDSPFYFSGRYVHENFTPTLKTQGQSNWERFNDKSSKEEYWLRPVGKSTIEPNETISFTNFQIKWSHNLSYSGTIMGFTYCDQLTDGVVVLNPINLNGISSTREENNGGS</sequence>
<accession>A0A1E4R0Q3</accession>